<feature type="binding site" evidence="9">
    <location>
        <position position="62"/>
    </location>
    <ligand>
        <name>ATP</name>
        <dbReference type="ChEBI" id="CHEBI:30616"/>
    </ligand>
</feature>
<dbReference type="EMBL" id="JAEDAM010000045">
    <property type="protein sequence ID" value="MBS8122142.1"/>
    <property type="molecule type" value="Genomic_DNA"/>
</dbReference>
<comment type="domain">
    <text evidence="9">Has 3 domains, the large (RuvB-L) and small ATPase (RuvB-S) domains and the C-terminal head (RuvB-H) domain. The head domain binds DNA, while the ATPase domains jointly bind ATP, ADP or are empty depending on the state of the subunit in the translocation cycle. During a single DNA translocation step the structure of each domain remains the same, but their relative positions change.</text>
</comment>
<feature type="binding site" evidence="9">
    <location>
        <position position="59"/>
    </location>
    <ligand>
        <name>ATP</name>
        <dbReference type="ChEBI" id="CHEBI:30616"/>
    </ligand>
</feature>
<evidence type="ECO:0000256" key="3">
    <source>
        <dbReference type="ARBA" id="ARBA00022763"/>
    </source>
</evidence>
<dbReference type="GO" id="GO:0003678">
    <property type="term" value="F:DNA helicase activity"/>
    <property type="evidence" value="ECO:0007669"/>
    <property type="project" value="UniProtKB-EC"/>
</dbReference>
<dbReference type="Gene3D" id="3.40.50.300">
    <property type="entry name" value="P-loop containing nucleotide triphosphate hydrolases"/>
    <property type="match status" value="1"/>
</dbReference>
<feature type="binding site" evidence="9">
    <location>
        <position position="313"/>
    </location>
    <ligand>
        <name>DNA</name>
        <dbReference type="ChEBI" id="CHEBI:16991"/>
    </ligand>
</feature>
<feature type="binding site" evidence="9">
    <location>
        <position position="165"/>
    </location>
    <ligand>
        <name>ATP</name>
        <dbReference type="ChEBI" id="CHEBI:30616"/>
    </ligand>
</feature>
<comment type="caution">
    <text evidence="9">Lacks conserved residue(s) required for the propagation of feature annotation.</text>
</comment>
<proteinExistence type="inferred from homology"/>
<evidence type="ECO:0000256" key="6">
    <source>
        <dbReference type="ARBA" id="ARBA00023125"/>
    </source>
</evidence>
<feature type="binding site" evidence="9">
    <location>
        <position position="18"/>
    </location>
    <ligand>
        <name>ATP</name>
        <dbReference type="ChEBI" id="CHEBI:30616"/>
    </ligand>
</feature>
<dbReference type="InterPro" id="IPR003593">
    <property type="entry name" value="AAA+_ATPase"/>
</dbReference>
<feature type="binding site" evidence="9">
    <location>
        <begin position="125"/>
        <end position="127"/>
    </location>
    <ligand>
        <name>ATP</name>
        <dbReference type="ChEBI" id="CHEBI:30616"/>
    </ligand>
</feature>
<evidence type="ECO:0000313" key="12">
    <source>
        <dbReference type="Proteomes" id="UP000680365"/>
    </source>
</evidence>
<dbReference type="HAMAP" id="MF_00016">
    <property type="entry name" value="DNA_HJ_migration_RuvB"/>
    <property type="match status" value="1"/>
</dbReference>
<dbReference type="InterPro" id="IPR036388">
    <property type="entry name" value="WH-like_DNA-bd_sf"/>
</dbReference>
<evidence type="ECO:0000256" key="2">
    <source>
        <dbReference type="ARBA" id="ARBA00022741"/>
    </source>
</evidence>
<evidence type="ECO:0000256" key="5">
    <source>
        <dbReference type="ARBA" id="ARBA00022840"/>
    </source>
</evidence>
<dbReference type="InterPro" id="IPR004605">
    <property type="entry name" value="DNA_helicase_Holl-junc_RuvB"/>
</dbReference>
<dbReference type="CDD" id="cd00009">
    <property type="entry name" value="AAA"/>
    <property type="match status" value="1"/>
</dbReference>
<feature type="binding site" evidence="9">
    <location>
        <position position="63"/>
    </location>
    <ligand>
        <name>Mg(2+)</name>
        <dbReference type="ChEBI" id="CHEBI:18420"/>
    </ligand>
</feature>
<protein>
    <recommendedName>
        <fullName evidence="9">Holliday junction branch migration complex subunit RuvB</fullName>
        <ecNumber evidence="9">3.6.4.-</ecNumber>
    </recommendedName>
</protein>
<dbReference type="SUPFAM" id="SSF46785">
    <property type="entry name" value="Winged helix' DNA-binding domain"/>
    <property type="match status" value="1"/>
</dbReference>
<name>A0ABS5QM52_9BACT</name>
<comment type="catalytic activity">
    <reaction evidence="9">
        <text>ATP + H2O = ADP + phosphate + H(+)</text>
        <dbReference type="Rhea" id="RHEA:13065"/>
        <dbReference type="ChEBI" id="CHEBI:15377"/>
        <dbReference type="ChEBI" id="CHEBI:15378"/>
        <dbReference type="ChEBI" id="CHEBI:30616"/>
        <dbReference type="ChEBI" id="CHEBI:43474"/>
        <dbReference type="ChEBI" id="CHEBI:456216"/>
    </reaction>
</comment>
<keyword evidence="2 9" id="KW-0547">Nucleotide-binding</keyword>
<comment type="subcellular location">
    <subcellularLocation>
        <location evidence="9">Cytoplasm</location>
    </subcellularLocation>
</comment>
<keyword evidence="6 9" id="KW-0238">DNA-binding</keyword>
<dbReference type="InterPro" id="IPR008823">
    <property type="entry name" value="RuvB_wg_C"/>
</dbReference>
<gene>
    <name evidence="9" type="primary">ruvB</name>
    <name evidence="11" type="ORF">VAMP_125n61</name>
</gene>
<sequence length="316" mass="36112">MEIKKITTQKKNEKKNDRPIDFDEFVGQDEIKKILQTALDSAKKRNSTLGHILFSGQSGYGKTTIAQIVAKKFGVNIKIITGYAISKPSEIISILNNLEKKDILFIDEIHRIKPNIEEVLYTAMEDFCIDMVMPEGGNVRIALNEFSLIGATTKLESLTSPLKNRFIYTFHFENYTTQQKNQIIKDNLIKLGINTSDNIIEKIGEKVDNTPRTIKNFCIKIRDYLISKNDFLSLENFLDKNEWENFVKRGKLENGGIQEIHKQYLKILSESEGRAVGVRTIAIKMGMNEKAIEEDIEPLLLKLGKIEKTSRGRILL</sequence>
<evidence type="ECO:0000256" key="8">
    <source>
        <dbReference type="ARBA" id="ARBA00023204"/>
    </source>
</evidence>
<dbReference type="SMART" id="SM00382">
    <property type="entry name" value="AAA"/>
    <property type="match status" value="1"/>
</dbReference>
<evidence type="ECO:0000256" key="4">
    <source>
        <dbReference type="ARBA" id="ARBA00022801"/>
    </source>
</evidence>
<dbReference type="InterPro" id="IPR008824">
    <property type="entry name" value="RuvB-like_N"/>
</dbReference>
<comment type="caution">
    <text evidence="11">The sequence shown here is derived from an EMBL/GenBank/DDBJ whole genome shotgun (WGS) entry which is preliminary data.</text>
</comment>
<comment type="subunit">
    <text evidence="9">Homohexamer. Forms an RuvA(8)-RuvB(12)-Holliday junction (HJ) complex. HJ DNA is sandwiched between 2 RuvA tetramers; dsDNA enters through RuvA and exits via RuvB. An RuvB hexamer assembles on each DNA strand where it exits the tetramer. Each RuvB hexamer is contacted by two RuvA subunits (via domain III) on 2 adjacent RuvB subunits; this complex drives branch migration. In the full resolvosome a probable DNA-RuvA(4)-RuvB(12)-RuvC(2) complex forms which resolves the HJ.</text>
</comment>
<evidence type="ECO:0000259" key="10">
    <source>
        <dbReference type="SMART" id="SM00382"/>
    </source>
</evidence>
<dbReference type="PANTHER" id="PTHR42848">
    <property type="match status" value="1"/>
</dbReference>
<accession>A0ABS5QM52</accession>
<dbReference type="GO" id="GO:0016787">
    <property type="term" value="F:hydrolase activity"/>
    <property type="evidence" value="ECO:0007669"/>
    <property type="project" value="UniProtKB-KW"/>
</dbReference>
<feature type="binding site" evidence="9">
    <location>
        <position position="308"/>
    </location>
    <ligand>
        <name>DNA</name>
        <dbReference type="ChEBI" id="CHEBI:16991"/>
    </ligand>
</feature>
<dbReference type="Pfam" id="PF05496">
    <property type="entry name" value="RuvB_N"/>
    <property type="match status" value="1"/>
</dbReference>
<feature type="binding site" evidence="9">
    <location>
        <position position="63"/>
    </location>
    <ligand>
        <name>ATP</name>
        <dbReference type="ChEBI" id="CHEBI:30616"/>
    </ligand>
</feature>
<dbReference type="RefSeq" id="WP_213349386.1">
    <property type="nucleotide sequence ID" value="NZ_JAEDAM010000045.1"/>
</dbReference>
<feature type="binding site" evidence="9">
    <location>
        <position position="175"/>
    </location>
    <ligand>
        <name>ATP</name>
        <dbReference type="ChEBI" id="CHEBI:30616"/>
    </ligand>
</feature>
<keyword evidence="11" id="KW-0347">Helicase</keyword>
<keyword evidence="5 9" id="KW-0067">ATP-binding</keyword>
<keyword evidence="8 9" id="KW-0234">DNA repair</keyword>
<dbReference type="InterPro" id="IPR027417">
    <property type="entry name" value="P-loop_NTPase"/>
</dbReference>
<dbReference type="Gene3D" id="1.10.10.10">
    <property type="entry name" value="Winged helix-like DNA-binding domain superfamily/Winged helix DNA-binding domain"/>
    <property type="match status" value="1"/>
</dbReference>
<feature type="binding site" evidence="9">
    <location>
        <position position="64"/>
    </location>
    <ligand>
        <name>ATP</name>
        <dbReference type="ChEBI" id="CHEBI:30616"/>
    </ligand>
</feature>
<feature type="region of interest" description="Head domain (RuvB-H)" evidence="9">
    <location>
        <begin position="254"/>
        <end position="316"/>
    </location>
</feature>
<comment type="function">
    <text evidence="9">The RuvA-RuvB-RuvC complex processes Holliday junction (HJ) DNA during genetic recombination and DNA repair, while the RuvA-RuvB complex plays an important role in the rescue of blocked DNA replication forks via replication fork reversal (RFR). RuvA specifically binds to HJ cruciform DNA, conferring on it an open structure. The RuvB hexamer acts as an ATP-dependent pump, pulling dsDNA into and through the RuvAB complex. RuvB forms 2 homohexamers on either side of HJ DNA bound by 1 or 2 RuvA tetramers; 4 subunits per hexamer contact DNA at a time. Coordinated motions by a converter formed by DNA-disengaged RuvB subunits stimulates ATP hydrolysis and nucleotide exchange. Immobilization of the converter enables RuvB to convert the ATP-contained energy into a lever motion, pulling 2 nucleotides of DNA out of the RuvA tetramer per ATP hydrolyzed, thus driving DNA branch migration. The RuvB motors rotate together with the DNA substrate, which together with the progressing nucleotide cycle form the mechanistic basis for DNA recombination by continuous HJ branch migration. Branch migration allows RuvC to scan DNA until it finds its consensus sequence, where it cleaves and resolves cruciform DNA.</text>
</comment>
<reference evidence="11 12" key="1">
    <citation type="journal article" date="2021" name="Nat. Commun.">
        <title>Reductive evolution and unique predatory mode in the CPR bacterium Vampirococcus lugosii.</title>
        <authorList>
            <person name="Moreira D."/>
            <person name="Zivanovic Y."/>
            <person name="Lopez-Archilla A.I."/>
            <person name="Iniesto M."/>
            <person name="Lopez-Garcia P."/>
        </authorList>
    </citation>
    <scope>NUCLEOTIDE SEQUENCE [LARGE SCALE GENOMIC DNA]</scope>
    <source>
        <strain evidence="11">Chiprana</strain>
    </source>
</reference>
<keyword evidence="1 9" id="KW-0963">Cytoplasm</keyword>
<dbReference type="EC" id="3.6.4.-" evidence="9"/>
<dbReference type="Pfam" id="PF05491">
    <property type="entry name" value="WHD_RuvB"/>
    <property type="match status" value="1"/>
</dbReference>
<keyword evidence="4 9" id="KW-0378">Hydrolase</keyword>
<evidence type="ECO:0000313" key="11">
    <source>
        <dbReference type="EMBL" id="MBS8122142.1"/>
    </source>
</evidence>
<comment type="similarity">
    <text evidence="9">Belongs to the RuvB family.</text>
</comment>
<dbReference type="NCBIfam" id="NF000868">
    <property type="entry name" value="PRK00080.1"/>
    <property type="match status" value="1"/>
</dbReference>
<dbReference type="SUPFAM" id="SSF52540">
    <property type="entry name" value="P-loop containing nucleoside triphosphate hydrolases"/>
    <property type="match status" value="1"/>
</dbReference>
<keyword evidence="7 9" id="KW-0233">DNA recombination</keyword>
<dbReference type="Proteomes" id="UP000680365">
    <property type="component" value="Unassembled WGS sequence"/>
</dbReference>
<feature type="domain" description="AAA+ ATPase" evidence="10">
    <location>
        <begin position="48"/>
        <end position="176"/>
    </location>
</feature>
<dbReference type="InterPro" id="IPR036390">
    <property type="entry name" value="WH_DNA-bd_sf"/>
</dbReference>
<evidence type="ECO:0000256" key="1">
    <source>
        <dbReference type="ARBA" id="ARBA00022490"/>
    </source>
</evidence>
<feature type="binding site" evidence="9">
    <location>
        <position position="212"/>
    </location>
    <ligand>
        <name>ATP</name>
        <dbReference type="ChEBI" id="CHEBI:30616"/>
    </ligand>
</feature>
<organism evidence="11 12">
    <name type="scientific">Candidatus Vampirococcus lugosii</name>
    <dbReference type="NCBI Taxonomy" id="2789015"/>
    <lineage>
        <taxon>Bacteria</taxon>
        <taxon>Candidatus Absconditibacteriota</taxon>
        <taxon>Vampirococcus</taxon>
    </lineage>
</organism>
<evidence type="ECO:0000256" key="7">
    <source>
        <dbReference type="ARBA" id="ARBA00023172"/>
    </source>
</evidence>
<evidence type="ECO:0000256" key="9">
    <source>
        <dbReference type="HAMAP-Rule" id="MF_00016"/>
    </source>
</evidence>
<keyword evidence="3 9" id="KW-0227">DNA damage</keyword>
<dbReference type="PANTHER" id="PTHR42848:SF1">
    <property type="entry name" value="HOLLIDAY JUNCTION BRANCH MIGRATION COMPLEX SUBUNIT RUVB"/>
    <property type="match status" value="1"/>
</dbReference>
<keyword evidence="12" id="KW-1185">Reference proteome</keyword>